<organism evidence="1 2">
    <name type="scientific">Streptantibioticus cattleyicolor (strain ATCC 35852 / DSM 46488 / JCM 4925 / NBRC 14057 / NRRL 8057)</name>
    <name type="common">Streptomyces cattleya</name>
    <dbReference type="NCBI Taxonomy" id="1003195"/>
    <lineage>
        <taxon>Bacteria</taxon>
        <taxon>Bacillati</taxon>
        <taxon>Actinomycetota</taxon>
        <taxon>Actinomycetes</taxon>
        <taxon>Kitasatosporales</taxon>
        <taxon>Streptomycetaceae</taxon>
        <taxon>Streptantibioticus</taxon>
    </lineage>
</organism>
<accession>F8K1X2</accession>
<dbReference type="KEGG" id="scy:SCATT_00770"/>
<reference evidence="2" key="1">
    <citation type="submission" date="2011-12" db="EMBL/GenBank/DDBJ databases">
        <title>Complete genome sequence of Streptomyces cattleya strain DSM 46488.</title>
        <authorList>
            <person name="Ou H.-Y."/>
            <person name="Li P."/>
            <person name="Zhao C."/>
            <person name="O'Hagan D."/>
            <person name="Deng Z."/>
        </authorList>
    </citation>
    <scope>NUCLEOTIDE SEQUENCE [LARGE SCALE GENOMIC DNA]</scope>
    <source>
        <strain evidence="2">ATCC 35852 / DSM 46488 / JCM 4925 / NBRC 14057 / NRRL 8057</strain>
    </source>
</reference>
<keyword evidence="2" id="KW-1185">Reference proteome</keyword>
<accession>G8WYQ7</accession>
<evidence type="ECO:0008006" key="3">
    <source>
        <dbReference type="Google" id="ProtNLM"/>
    </source>
</evidence>
<sequence length="44" mass="5388">MTESIEAYEPPMLVEVGSFAELTRSYHWGDYHDWHHGWYGWWDD</sequence>
<dbReference type="Proteomes" id="UP000007842">
    <property type="component" value="Chromosome"/>
</dbReference>
<dbReference type="PATRIC" id="fig|1003195.11.peg.1731"/>
<evidence type="ECO:0000313" key="2">
    <source>
        <dbReference type="Proteomes" id="UP000007842"/>
    </source>
</evidence>
<proteinExistence type="predicted"/>
<protein>
    <recommendedName>
        <fullName evidence="3">Lasso RiPP family leader peptide-containing protein</fullName>
    </recommendedName>
</protein>
<dbReference type="NCBIfam" id="NF033521">
    <property type="entry name" value="lasso_leader_L3"/>
    <property type="match status" value="1"/>
</dbReference>
<dbReference type="HOGENOM" id="CLU_3222478_0_0_11"/>
<dbReference type="KEGG" id="sct:SCAT_0074"/>
<dbReference type="RefSeq" id="WP_014140851.1">
    <property type="nucleotide sequence ID" value="NC_016111.1"/>
</dbReference>
<dbReference type="EMBL" id="CP003219">
    <property type="protein sequence ID" value="AEW92448.1"/>
    <property type="molecule type" value="Genomic_DNA"/>
</dbReference>
<gene>
    <name evidence="1" type="ordered locus">SCATT_00770</name>
</gene>
<evidence type="ECO:0000313" key="1">
    <source>
        <dbReference type="EMBL" id="AEW92448.1"/>
    </source>
</evidence>
<dbReference type="STRING" id="1003195.SCATT_00770"/>
<name>F8K1X2_STREN</name>
<dbReference type="AlphaFoldDB" id="F8K1X2"/>